<dbReference type="EMBL" id="JAAAMU010000009">
    <property type="protein sequence ID" value="NBC70897.1"/>
    <property type="molecule type" value="Genomic_DNA"/>
</dbReference>
<proteinExistence type="predicted"/>
<accession>A0A7X4YQW3</accession>
<reference evidence="1 2" key="1">
    <citation type="submission" date="2020-01" db="EMBL/GenBank/DDBJ databases">
        <title>Paenibacillus soybeanensis sp. nov. isolated from the nodules of soybean (Glycine max(L.) Merr).</title>
        <authorList>
            <person name="Wang H."/>
        </authorList>
    </citation>
    <scope>NUCLEOTIDE SEQUENCE [LARGE SCALE GENOMIC DNA]</scope>
    <source>
        <strain evidence="1 2">DSM 23054</strain>
    </source>
</reference>
<dbReference type="OrthoDB" id="2677664at2"/>
<gene>
    <name evidence="1" type="ORF">GT003_18000</name>
</gene>
<evidence type="ECO:0000313" key="1">
    <source>
        <dbReference type="EMBL" id="NBC70897.1"/>
    </source>
</evidence>
<comment type="caution">
    <text evidence="1">The sequence shown here is derived from an EMBL/GenBank/DDBJ whole genome shotgun (WGS) entry which is preliminary data.</text>
</comment>
<sequence>MEYEEECAVNRIAGSVPFGYEPPANSRKGTMVVYDTFQHMEDKALALAAATAEKRGFAKLVLYPLHEETVRRMTKEPVLPYHKRLDRLHDWKRSYEEERGRGSIPVAVEGLEGKRKKYTPMEAALRHLAEVYPSPLFLYLTPETANLFASFSSFEEWIVKLRLLLASAPERLHPKLEKYRHRWDLADET</sequence>
<protein>
    <submittedName>
        <fullName evidence="1">Uncharacterized protein</fullName>
    </submittedName>
</protein>
<keyword evidence="2" id="KW-1185">Reference proteome</keyword>
<name>A0A7X4YQW3_9BACL</name>
<organism evidence="1 2">
    <name type="scientific">Paenibacillus sacheonensis</name>
    <dbReference type="NCBI Taxonomy" id="742054"/>
    <lineage>
        <taxon>Bacteria</taxon>
        <taxon>Bacillati</taxon>
        <taxon>Bacillota</taxon>
        <taxon>Bacilli</taxon>
        <taxon>Bacillales</taxon>
        <taxon>Paenibacillaceae</taxon>
        <taxon>Paenibacillus</taxon>
    </lineage>
</organism>
<evidence type="ECO:0000313" key="2">
    <source>
        <dbReference type="Proteomes" id="UP000558113"/>
    </source>
</evidence>
<dbReference type="AlphaFoldDB" id="A0A7X4YQW3"/>
<dbReference type="Proteomes" id="UP000558113">
    <property type="component" value="Unassembled WGS sequence"/>
</dbReference>